<dbReference type="AlphaFoldDB" id="A0AAC9LG06"/>
<keyword evidence="3" id="KW-1185">Reference proteome</keyword>
<evidence type="ECO:0000313" key="3">
    <source>
        <dbReference type="Proteomes" id="UP000185511"/>
    </source>
</evidence>
<reference evidence="3" key="1">
    <citation type="submission" date="2016-06" db="EMBL/GenBank/DDBJ databases">
        <title>Complete genome sequence of Actinoalloteichus fjordicus DSM 46855 (=ADI127-17), type strain of the new species Actinoalloteichus fjordicus.</title>
        <authorList>
            <person name="Ruckert C."/>
            <person name="Nouioui I."/>
            <person name="Willmese J."/>
            <person name="van Wezel G."/>
            <person name="Klenk H.-P."/>
            <person name="Kalinowski J."/>
            <person name="Zotchev S.B."/>
        </authorList>
    </citation>
    <scope>NUCLEOTIDE SEQUENCE [LARGE SCALE GENOMIC DNA]</scope>
    <source>
        <strain evidence="3">ADI127-7</strain>
    </source>
</reference>
<evidence type="ECO:0000313" key="2">
    <source>
        <dbReference type="EMBL" id="APU17143.1"/>
    </source>
</evidence>
<sequence>MIPVTSTHWRKAAASSGNGNNCVEVGISSTSVGIRDTKNRHGGTLTVGHATFGALLTAIKNDRLH</sequence>
<dbReference type="Proteomes" id="UP000185511">
    <property type="component" value="Chromosome"/>
</dbReference>
<organism evidence="2 3">
    <name type="scientific">Actinoalloteichus fjordicus</name>
    <dbReference type="NCBI Taxonomy" id="1612552"/>
    <lineage>
        <taxon>Bacteria</taxon>
        <taxon>Bacillati</taxon>
        <taxon>Actinomycetota</taxon>
        <taxon>Actinomycetes</taxon>
        <taxon>Pseudonocardiales</taxon>
        <taxon>Pseudonocardiaceae</taxon>
        <taxon>Actinoalloteichus</taxon>
    </lineage>
</organism>
<proteinExistence type="predicted"/>
<dbReference type="EMBL" id="CP016076">
    <property type="protein sequence ID" value="APU17143.1"/>
    <property type="molecule type" value="Genomic_DNA"/>
</dbReference>
<dbReference type="InterPro" id="IPR007278">
    <property type="entry name" value="DUF397"/>
</dbReference>
<accession>A0AAC9LG06</accession>
<dbReference type="Pfam" id="PF04149">
    <property type="entry name" value="DUF397"/>
    <property type="match status" value="1"/>
</dbReference>
<feature type="domain" description="DUF397" evidence="1">
    <location>
        <begin position="8"/>
        <end position="60"/>
    </location>
</feature>
<gene>
    <name evidence="2" type="ORF">UA74_25680</name>
</gene>
<dbReference type="KEGG" id="acad:UA74_25680"/>
<protein>
    <submittedName>
        <fullName evidence="2">DUF397 family protein</fullName>
    </submittedName>
</protein>
<name>A0AAC9LG06_9PSEU</name>
<evidence type="ECO:0000259" key="1">
    <source>
        <dbReference type="Pfam" id="PF04149"/>
    </source>
</evidence>